<dbReference type="Proteomes" id="UP000807469">
    <property type="component" value="Unassembled WGS sequence"/>
</dbReference>
<proteinExistence type="predicted"/>
<evidence type="ECO:0000313" key="3">
    <source>
        <dbReference type="Proteomes" id="UP000807469"/>
    </source>
</evidence>
<sequence length="456" mass="49880">MPNSMLHDKNGGPSAQESIVPLKRQNRRLIVYGFIAVACIYFFNQCITLTQEFETSSTHSTTFERPPALGNCIQESAWSSPQFEVHLPAGSLSPRLTKVASLHAFAILNIPLPTNPADLAQTAIGFISQHWPGTFKVITSPHQTQDTITLNVSTRYNTPGFLTSHSVRVCENNGWIEIYNPALKLGETTRADIMHLGMFDTTLIFPESDDSVSPPPMMRKFHAYTPDTEIIIGDAGSKLGFRRVIFNGNKTIEVNSLSTERAIITSYGGTIRGTFNVSATLTLTTSNSPIIVDLNLNNTQGGVLSVFATTTNSPIEITASLFSILPPQPPGFSISATTTNSPVDISFLTAPLDSSLQVKAVTTNSPAIVNAHPTYQGGFFLDNEGPELHENRGAVVDPSGEGRERRFEYTAVRQDLVAGKVFWGESPRPRPHFPWPNIFEEMIRVSTTNSPAVLNF</sequence>
<dbReference type="EMBL" id="MU155600">
    <property type="protein sequence ID" value="KAF9471939.1"/>
    <property type="molecule type" value="Genomic_DNA"/>
</dbReference>
<dbReference type="OrthoDB" id="5570013at2759"/>
<name>A0A9P6CTB6_9AGAR</name>
<gene>
    <name evidence="2" type="ORF">BDN70DRAFT_887570</name>
</gene>
<reference evidence="2" key="1">
    <citation type="submission" date="2020-11" db="EMBL/GenBank/DDBJ databases">
        <authorList>
            <consortium name="DOE Joint Genome Institute"/>
            <person name="Ahrendt S."/>
            <person name="Riley R."/>
            <person name="Andreopoulos W."/>
            <person name="Labutti K."/>
            <person name="Pangilinan J."/>
            <person name="Ruiz-Duenas F.J."/>
            <person name="Barrasa J.M."/>
            <person name="Sanchez-Garcia M."/>
            <person name="Camarero S."/>
            <person name="Miyauchi S."/>
            <person name="Serrano A."/>
            <person name="Linde D."/>
            <person name="Babiker R."/>
            <person name="Drula E."/>
            <person name="Ayuso-Fernandez I."/>
            <person name="Pacheco R."/>
            <person name="Padilla G."/>
            <person name="Ferreira P."/>
            <person name="Barriuso J."/>
            <person name="Kellner H."/>
            <person name="Castanera R."/>
            <person name="Alfaro M."/>
            <person name="Ramirez L."/>
            <person name="Pisabarro A.G."/>
            <person name="Kuo A."/>
            <person name="Tritt A."/>
            <person name="Lipzen A."/>
            <person name="He G."/>
            <person name="Yan M."/>
            <person name="Ng V."/>
            <person name="Cullen D."/>
            <person name="Martin F."/>
            <person name="Rosso M.-N."/>
            <person name="Henrissat B."/>
            <person name="Hibbett D."/>
            <person name="Martinez A.T."/>
            <person name="Grigoriev I.V."/>
        </authorList>
    </citation>
    <scope>NUCLEOTIDE SEQUENCE</scope>
    <source>
        <strain evidence="2">CIRM-BRFM 674</strain>
    </source>
</reference>
<evidence type="ECO:0000256" key="1">
    <source>
        <dbReference type="SAM" id="Phobius"/>
    </source>
</evidence>
<organism evidence="2 3">
    <name type="scientific">Pholiota conissans</name>
    <dbReference type="NCBI Taxonomy" id="109636"/>
    <lineage>
        <taxon>Eukaryota</taxon>
        <taxon>Fungi</taxon>
        <taxon>Dikarya</taxon>
        <taxon>Basidiomycota</taxon>
        <taxon>Agaricomycotina</taxon>
        <taxon>Agaricomycetes</taxon>
        <taxon>Agaricomycetidae</taxon>
        <taxon>Agaricales</taxon>
        <taxon>Agaricineae</taxon>
        <taxon>Strophariaceae</taxon>
        <taxon>Pholiota</taxon>
    </lineage>
</organism>
<protein>
    <submittedName>
        <fullName evidence="2">Uncharacterized protein</fullName>
    </submittedName>
</protein>
<keyword evidence="1" id="KW-1133">Transmembrane helix</keyword>
<comment type="caution">
    <text evidence="2">The sequence shown here is derived from an EMBL/GenBank/DDBJ whole genome shotgun (WGS) entry which is preliminary data.</text>
</comment>
<feature type="transmembrane region" description="Helical" evidence="1">
    <location>
        <begin position="29"/>
        <end position="50"/>
    </location>
</feature>
<accession>A0A9P6CTB6</accession>
<dbReference type="AlphaFoldDB" id="A0A9P6CTB6"/>
<keyword evidence="3" id="KW-1185">Reference proteome</keyword>
<evidence type="ECO:0000313" key="2">
    <source>
        <dbReference type="EMBL" id="KAF9471939.1"/>
    </source>
</evidence>
<keyword evidence="1" id="KW-0472">Membrane</keyword>
<keyword evidence="1" id="KW-0812">Transmembrane</keyword>